<reference evidence="1 2" key="1">
    <citation type="submission" date="2021-01" db="EMBL/GenBank/DDBJ databases">
        <title>Sequencing the genomes of 1000 actinobacteria strains.</title>
        <authorList>
            <person name="Klenk H.-P."/>
        </authorList>
    </citation>
    <scope>NUCLEOTIDE SEQUENCE [LARGE SCALE GENOMIC DNA]</scope>
    <source>
        <strain evidence="1 2">DSM 18662</strain>
    </source>
</reference>
<dbReference type="InterPro" id="IPR008930">
    <property type="entry name" value="Terpenoid_cyclase/PrenylTrfase"/>
</dbReference>
<organism evidence="1 2">
    <name type="scientific">Microlunatus panaciterrae</name>
    <dbReference type="NCBI Taxonomy" id="400768"/>
    <lineage>
        <taxon>Bacteria</taxon>
        <taxon>Bacillati</taxon>
        <taxon>Actinomycetota</taxon>
        <taxon>Actinomycetes</taxon>
        <taxon>Propionibacteriales</taxon>
        <taxon>Propionibacteriaceae</taxon>
        <taxon>Microlunatus</taxon>
    </lineage>
</organism>
<comment type="caution">
    <text evidence="1">The sequence shown here is derived from an EMBL/GenBank/DDBJ whole genome shotgun (WGS) entry which is preliminary data.</text>
</comment>
<dbReference type="Gene3D" id="1.50.10.20">
    <property type="match status" value="1"/>
</dbReference>
<evidence type="ECO:0008006" key="3">
    <source>
        <dbReference type="Google" id="ProtNLM"/>
    </source>
</evidence>
<evidence type="ECO:0000313" key="2">
    <source>
        <dbReference type="Proteomes" id="UP000704762"/>
    </source>
</evidence>
<name>A0ABS2RPY1_9ACTN</name>
<keyword evidence="2" id="KW-1185">Reference proteome</keyword>
<dbReference type="SUPFAM" id="SSF48239">
    <property type="entry name" value="Terpenoid cyclases/Protein prenyltransferases"/>
    <property type="match status" value="1"/>
</dbReference>
<dbReference type="Proteomes" id="UP000704762">
    <property type="component" value="Unassembled WGS sequence"/>
</dbReference>
<gene>
    <name evidence="1" type="ORF">JOE57_003463</name>
</gene>
<dbReference type="EMBL" id="JAFBCF010000001">
    <property type="protein sequence ID" value="MBM7800542.1"/>
    <property type="molecule type" value="Genomic_DNA"/>
</dbReference>
<accession>A0ABS2RPY1</accession>
<sequence length="312" mass="34734">MSSASAEEDGPRAVGLLDVLLRSDEPSIRLQVRAGVQGAEGAEVAGLQELVRASPRVATLLSERRADGTIDAHPYRAKWYGAHWTLVTLAELGYPAGDDSLTPLREQTLQWLFSAEYLDSLGKIHGLPRLHGSIEGNAVWALLTLGLADERVETLVERLRQAQWPDGGWNCDRNASGRCSSFTESLIPLRALSLHNRTRSDPRSLAVVERALAMFLRRRLYRRIGDGAIIHPSFVELHYPCYWHYDILFALVVVAEAGRVRDDRCSEALELLESKRLPDGGFPAEHRYYRATRAMVPSQRSLVDWAVSAVDG</sequence>
<protein>
    <recommendedName>
        <fullName evidence="3">Prenyltransferase and squalene oxidase repeat-containing protein</fullName>
    </recommendedName>
</protein>
<dbReference type="RefSeq" id="WP_204919884.1">
    <property type="nucleotide sequence ID" value="NZ_BAAAQP010000003.1"/>
</dbReference>
<evidence type="ECO:0000313" key="1">
    <source>
        <dbReference type="EMBL" id="MBM7800542.1"/>
    </source>
</evidence>
<proteinExistence type="predicted"/>